<dbReference type="Proteomes" id="UP000622890">
    <property type="component" value="Unassembled WGS sequence"/>
</dbReference>
<dbReference type="CDD" id="cd21133">
    <property type="entry name" value="EVE"/>
    <property type="match status" value="1"/>
</dbReference>
<dbReference type="PANTHER" id="PTHR14087:SF7">
    <property type="entry name" value="THYMOCYTE NUCLEAR PROTEIN 1"/>
    <property type="match status" value="1"/>
</dbReference>
<proteinExistence type="predicted"/>
<dbReference type="Pfam" id="PF01878">
    <property type="entry name" value="EVE"/>
    <property type="match status" value="1"/>
</dbReference>
<dbReference type="InterPro" id="IPR047197">
    <property type="entry name" value="THYN1-like_EVE"/>
</dbReference>
<dbReference type="InterPro" id="IPR015947">
    <property type="entry name" value="PUA-like_sf"/>
</dbReference>
<comment type="caution">
    <text evidence="2">The sequence shown here is derived from an EMBL/GenBank/DDBJ whole genome shotgun (WGS) entry which is preliminary data.</text>
</comment>
<evidence type="ECO:0000313" key="3">
    <source>
        <dbReference type="Proteomes" id="UP000622890"/>
    </source>
</evidence>
<reference evidence="2" key="1">
    <citation type="submission" date="2021-01" db="EMBL/GenBank/DDBJ databases">
        <title>Genome sequence of strain Noviherbaspirillum sp. DKR-6.</title>
        <authorList>
            <person name="Chaudhary D.K."/>
        </authorList>
    </citation>
    <scope>NUCLEOTIDE SEQUENCE</scope>
    <source>
        <strain evidence="2">DKR-6</strain>
    </source>
</reference>
<dbReference type="RefSeq" id="WP_200595722.1">
    <property type="nucleotide sequence ID" value="NZ_JAEPBG010000012.1"/>
</dbReference>
<name>A0A934T1Y8_9BURK</name>
<gene>
    <name evidence="2" type="ORF">JJB74_22650</name>
</gene>
<dbReference type="AlphaFoldDB" id="A0A934T1Y8"/>
<dbReference type="EMBL" id="JAEPBG010000012">
    <property type="protein sequence ID" value="MBK4737429.1"/>
    <property type="molecule type" value="Genomic_DNA"/>
</dbReference>
<evidence type="ECO:0000259" key="1">
    <source>
        <dbReference type="Pfam" id="PF01878"/>
    </source>
</evidence>
<feature type="domain" description="EVE" evidence="1">
    <location>
        <begin position="6"/>
        <end position="154"/>
    </location>
</feature>
<dbReference type="InterPro" id="IPR052181">
    <property type="entry name" value="5hmC_binding"/>
</dbReference>
<dbReference type="SUPFAM" id="SSF88697">
    <property type="entry name" value="PUA domain-like"/>
    <property type="match status" value="1"/>
</dbReference>
<accession>A0A934T1Y8</accession>
<sequence>MNRNRQYWLMKSEPEEVSIDDALAAPDGVVAWTGVRNYQARNFMRDAMRIGDGVLFYHSGCAEPGIAGVAEVASTAYPDPTQFDASSIYHDPKSTQEQPRWMLVDVRAIRKTRLLSLFEMKADPALADMLVLRRGNRLSITPVEPAHWQRILQLLG</sequence>
<organism evidence="2 3">
    <name type="scientific">Noviherbaspirillum pedocola</name>
    <dbReference type="NCBI Taxonomy" id="2801341"/>
    <lineage>
        <taxon>Bacteria</taxon>
        <taxon>Pseudomonadati</taxon>
        <taxon>Pseudomonadota</taxon>
        <taxon>Betaproteobacteria</taxon>
        <taxon>Burkholderiales</taxon>
        <taxon>Oxalobacteraceae</taxon>
        <taxon>Noviherbaspirillum</taxon>
    </lineage>
</organism>
<dbReference type="InterPro" id="IPR002740">
    <property type="entry name" value="EVE_domain"/>
</dbReference>
<protein>
    <submittedName>
        <fullName evidence="2">EVE domain-containing protein</fullName>
    </submittedName>
</protein>
<dbReference type="Gene3D" id="3.10.590.10">
    <property type="entry name" value="ph1033 like domains"/>
    <property type="match status" value="1"/>
</dbReference>
<keyword evidence="3" id="KW-1185">Reference proteome</keyword>
<dbReference type="PANTHER" id="PTHR14087">
    <property type="entry name" value="THYMOCYTE NUCLEAR PROTEIN 1"/>
    <property type="match status" value="1"/>
</dbReference>
<evidence type="ECO:0000313" key="2">
    <source>
        <dbReference type="EMBL" id="MBK4737429.1"/>
    </source>
</evidence>